<dbReference type="PROSITE" id="PS51257">
    <property type="entry name" value="PROKAR_LIPOPROTEIN"/>
    <property type="match status" value="1"/>
</dbReference>
<feature type="compositionally biased region" description="Low complexity" evidence="7">
    <location>
        <begin position="25"/>
        <end position="52"/>
    </location>
</feature>
<gene>
    <name evidence="9" type="ORF">H7C18_11175</name>
</gene>
<keyword evidence="3" id="KW-0813">Transport</keyword>
<sequence length="450" mass="48601">MKKTLSVLAAITALGLTAACGSGNNGNQASGSADSAGSGASGSPSGSPSGAAQESVSAAPKKVELKIFLGGLDRFREQFDGYFEKFAEKEKADKNIEVTFNSEYPGADNAPQILKTRLATGDVPDVFSLHAVNDMPSFYKAGYLTDMTDQPFADKLLDGIKPLVSIDGKVLAVPMESLSWGFLYNKKIFSDLGLTPPSTLSEMKDVVQKLKDNKVTPFLLSYKEDWIPQLFLPLTVGGLVNTSHPDFIDKMNSGQGSFSELQEMFDIIDLVNANGTDRAFEVGNDDGAADFANGKAAMWVMGTWDADAILKANPDADFGTAPLPINDDPKASMIDVSVSTALAVPPNSKNKEVATDLLNFILDDQASNDLYQSLKFNPVSKNHTFKPYPWVEDANVYINQGLSYQDPVIPPAVKDEVGKALQSYYDKKMSKEDVIKDLDKTWKDANAANK</sequence>
<evidence type="ECO:0000313" key="9">
    <source>
        <dbReference type="EMBL" id="MBB6731469.1"/>
    </source>
</evidence>
<comment type="function">
    <text evidence="5">Part of a binding-protein-dependent transport system for a sugar.</text>
</comment>
<dbReference type="GO" id="GO:0030313">
    <property type="term" value="C:cell envelope"/>
    <property type="evidence" value="ECO:0007669"/>
    <property type="project" value="UniProtKB-SubCell"/>
</dbReference>
<comment type="subcellular location">
    <subcellularLocation>
        <location evidence="1">Cell envelope</location>
    </subcellularLocation>
</comment>
<evidence type="ECO:0000313" key="10">
    <source>
        <dbReference type="Proteomes" id="UP000564644"/>
    </source>
</evidence>
<evidence type="ECO:0000256" key="1">
    <source>
        <dbReference type="ARBA" id="ARBA00004196"/>
    </source>
</evidence>
<dbReference type="Pfam" id="PF01547">
    <property type="entry name" value="SBP_bac_1"/>
    <property type="match status" value="1"/>
</dbReference>
<evidence type="ECO:0000256" key="6">
    <source>
        <dbReference type="ARBA" id="ARBA00049753"/>
    </source>
</evidence>
<feature type="region of interest" description="Disordered" evidence="7">
    <location>
        <begin position="25"/>
        <end position="56"/>
    </location>
</feature>
<dbReference type="SUPFAM" id="SSF53850">
    <property type="entry name" value="Periplasmic binding protein-like II"/>
    <property type="match status" value="1"/>
</dbReference>
<dbReference type="PANTHER" id="PTHR43649:SF28">
    <property type="entry name" value="BINDING PROTEIN COMPONENT OF ABC SUGAR TRANSPORTER-RELATED"/>
    <property type="match status" value="1"/>
</dbReference>
<dbReference type="Proteomes" id="UP000564644">
    <property type="component" value="Unassembled WGS sequence"/>
</dbReference>
<proteinExistence type="inferred from homology"/>
<comment type="similarity">
    <text evidence="2">Belongs to the bacterial solute-binding protein 1 family.</text>
</comment>
<reference evidence="9 10" key="1">
    <citation type="submission" date="2020-08" db="EMBL/GenBank/DDBJ databases">
        <title>Cohnella phylogeny.</title>
        <authorList>
            <person name="Dunlap C."/>
        </authorList>
    </citation>
    <scope>NUCLEOTIDE SEQUENCE [LARGE SCALE GENOMIC DNA]</scope>
    <source>
        <strain evidence="9 10">CBP 2801</strain>
    </source>
</reference>
<keyword evidence="10" id="KW-1185">Reference proteome</keyword>
<feature type="chain" id="PRO_5038534883" description="Probable sugar-binding periplasmic protein" evidence="8">
    <location>
        <begin position="19"/>
        <end position="450"/>
    </location>
</feature>
<dbReference type="InterPro" id="IPR006059">
    <property type="entry name" value="SBP"/>
</dbReference>
<dbReference type="RefSeq" id="WP_185129141.1">
    <property type="nucleotide sequence ID" value="NZ_JACJVO010000012.1"/>
</dbReference>
<feature type="signal peptide" evidence="8">
    <location>
        <begin position="1"/>
        <end position="18"/>
    </location>
</feature>
<dbReference type="EMBL" id="JACJVO010000012">
    <property type="protein sequence ID" value="MBB6731469.1"/>
    <property type="molecule type" value="Genomic_DNA"/>
</dbReference>
<evidence type="ECO:0000256" key="2">
    <source>
        <dbReference type="ARBA" id="ARBA00008520"/>
    </source>
</evidence>
<keyword evidence="4 8" id="KW-0732">Signal</keyword>
<protein>
    <recommendedName>
        <fullName evidence="6">Probable sugar-binding periplasmic protein</fullName>
    </recommendedName>
</protein>
<name>A0A7X0VUW8_9BACL</name>
<evidence type="ECO:0000256" key="7">
    <source>
        <dbReference type="SAM" id="MobiDB-lite"/>
    </source>
</evidence>
<dbReference type="InterPro" id="IPR050490">
    <property type="entry name" value="Bact_solute-bd_prot1"/>
</dbReference>
<dbReference type="PANTHER" id="PTHR43649">
    <property type="entry name" value="ARABINOSE-BINDING PROTEIN-RELATED"/>
    <property type="match status" value="1"/>
</dbReference>
<evidence type="ECO:0000256" key="4">
    <source>
        <dbReference type="ARBA" id="ARBA00022729"/>
    </source>
</evidence>
<organism evidence="9 10">
    <name type="scientific">Cohnella zeiphila</name>
    <dbReference type="NCBI Taxonomy" id="2761120"/>
    <lineage>
        <taxon>Bacteria</taxon>
        <taxon>Bacillati</taxon>
        <taxon>Bacillota</taxon>
        <taxon>Bacilli</taxon>
        <taxon>Bacillales</taxon>
        <taxon>Paenibacillaceae</taxon>
        <taxon>Cohnella</taxon>
    </lineage>
</organism>
<evidence type="ECO:0000256" key="8">
    <source>
        <dbReference type="SAM" id="SignalP"/>
    </source>
</evidence>
<dbReference type="Gene3D" id="3.40.190.10">
    <property type="entry name" value="Periplasmic binding protein-like II"/>
    <property type="match status" value="2"/>
</dbReference>
<evidence type="ECO:0000256" key="5">
    <source>
        <dbReference type="ARBA" id="ARBA00049629"/>
    </source>
</evidence>
<dbReference type="AlphaFoldDB" id="A0A7X0VUW8"/>
<evidence type="ECO:0000256" key="3">
    <source>
        <dbReference type="ARBA" id="ARBA00022448"/>
    </source>
</evidence>
<comment type="caution">
    <text evidence="9">The sequence shown here is derived from an EMBL/GenBank/DDBJ whole genome shotgun (WGS) entry which is preliminary data.</text>
</comment>
<accession>A0A7X0VUW8</accession>